<dbReference type="Proteomes" id="UP000178848">
    <property type="component" value="Unassembled WGS sequence"/>
</dbReference>
<dbReference type="AlphaFoldDB" id="A0A1F8D1F4"/>
<comment type="caution">
    <text evidence="2">The sequence shown here is derived from an EMBL/GenBank/DDBJ whole genome shotgun (WGS) entry which is preliminary data.</text>
</comment>
<feature type="chain" id="PRO_5009535114" description="DUF5667 domain-containing protein" evidence="1">
    <location>
        <begin position="23"/>
        <end position="184"/>
    </location>
</feature>
<evidence type="ECO:0000313" key="2">
    <source>
        <dbReference type="EMBL" id="OGM81798.1"/>
    </source>
</evidence>
<name>A0A1F8D1F4_9BACT</name>
<feature type="signal peptide" evidence="1">
    <location>
        <begin position="1"/>
        <end position="22"/>
    </location>
</feature>
<sequence>MKAKIALATFAFLFLLPSYTLATDRSTDRSNDDKSTERPTMLPRKIGLVRRLTENKLRYCQAKEKSIKNRVAGLVRTVNNMLEKFNKIVNRVKEYYTNKVLPSGRSVANYDALVADIETKKALVQEALTKAQTDADGFTCTGDDPKGTLTQFRTNMQAVKTALKNYRTSIKNLIVAIHSQAPND</sequence>
<proteinExistence type="predicted"/>
<reference evidence="2 3" key="1">
    <citation type="journal article" date="2016" name="Nat. Commun.">
        <title>Thousands of microbial genomes shed light on interconnected biogeochemical processes in an aquifer system.</title>
        <authorList>
            <person name="Anantharaman K."/>
            <person name="Brown C.T."/>
            <person name="Hug L.A."/>
            <person name="Sharon I."/>
            <person name="Castelle C.J."/>
            <person name="Probst A.J."/>
            <person name="Thomas B.C."/>
            <person name="Singh A."/>
            <person name="Wilkins M.J."/>
            <person name="Karaoz U."/>
            <person name="Brodie E.L."/>
            <person name="Williams K.H."/>
            <person name="Hubbard S.S."/>
            <person name="Banfield J.F."/>
        </authorList>
    </citation>
    <scope>NUCLEOTIDE SEQUENCE [LARGE SCALE GENOMIC DNA]</scope>
</reference>
<keyword evidence="1" id="KW-0732">Signal</keyword>
<evidence type="ECO:0008006" key="4">
    <source>
        <dbReference type="Google" id="ProtNLM"/>
    </source>
</evidence>
<gene>
    <name evidence="2" type="ORF">A2361_00325</name>
</gene>
<evidence type="ECO:0000313" key="3">
    <source>
        <dbReference type="Proteomes" id="UP000178848"/>
    </source>
</evidence>
<organism evidence="2 3">
    <name type="scientific">Candidatus Woesebacteria bacterium RIFOXYB1_FULL_40_26</name>
    <dbReference type="NCBI Taxonomy" id="1802539"/>
    <lineage>
        <taxon>Bacteria</taxon>
        <taxon>Candidatus Woeseibacteriota</taxon>
    </lineage>
</organism>
<evidence type="ECO:0000256" key="1">
    <source>
        <dbReference type="SAM" id="SignalP"/>
    </source>
</evidence>
<protein>
    <recommendedName>
        <fullName evidence="4">DUF5667 domain-containing protein</fullName>
    </recommendedName>
</protein>
<accession>A0A1F8D1F4</accession>
<dbReference type="EMBL" id="MGHZ01000002">
    <property type="protein sequence ID" value="OGM81798.1"/>
    <property type="molecule type" value="Genomic_DNA"/>
</dbReference>